<dbReference type="Gene3D" id="3.30.460.10">
    <property type="entry name" value="Beta Polymerase, domain 2"/>
    <property type="match status" value="1"/>
</dbReference>
<dbReference type="KEGG" id="pnl:PNK_0124"/>
<comment type="cofactor">
    <cofactor evidence="1">
        <name>Mg(2+)</name>
        <dbReference type="ChEBI" id="CHEBI:18420"/>
    </cofactor>
</comment>
<dbReference type="InterPro" id="IPR002646">
    <property type="entry name" value="PolA_pol_head_dom"/>
</dbReference>
<dbReference type="STRING" id="389348.PNK_0124"/>
<evidence type="ECO:0000256" key="3">
    <source>
        <dbReference type="ARBA" id="ARBA00022694"/>
    </source>
</evidence>
<keyword evidence="7" id="KW-0460">Magnesium</keyword>
<dbReference type="GO" id="GO:0046872">
    <property type="term" value="F:metal ion binding"/>
    <property type="evidence" value="ECO:0007669"/>
    <property type="project" value="UniProtKB-KW"/>
</dbReference>
<reference evidence="13" key="1">
    <citation type="submission" date="2015-09" db="EMBL/GenBank/DDBJ databases">
        <authorList>
            <person name="Bertelli C."/>
        </authorList>
    </citation>
    <scope>NUCLEOTIDE SEQUENCE [LARGE SCALE GENOMIC DNA]</scope>
    <source>
        <strain evidence="13">KNic</strain>
    </source>
</reference>
<gene>
    <name evidence="12" type="primary">pcnb1</name>
    <name evidence="12" type="ORF">PNK_0124</name>
</gene>
<keyword evidence="9" id="KW-1133">Transmembrane helix</keyword>
<dbReference type="CDD" id="cd05398">
    <property type="entry name" value="NT_ClassII-CCAase"/>
    <property type="match status" value="1"/>
</dbReference>
<keyword evidence="6" id="KW-0547">Nucleotide-binding</keyword>
<evidence type="ECO:0000256" key="9">
    <source>
        <dbReference type="SAM" id="Phobius"/>
    </source>
</evidence>
<dbReference type="FunCoup" id="A0A0U5JAR0">
    <property type="interactions" value="182"/>
</dbReference>
<evidence type="ECO:0000256" key="2">
    <source>
        <dbReference type="ARBA" id="ARBA00022679"/>
    </source>
</evidence>
<keyword evidence="13" id="KW-1185">Reference proteome</keyword>
<dbReference type="InterPro" id="IPR050264">
    <property type="entry name" value="Bact_CCA-adding_enz_type3_sf"/>
</dbReference>
<evidence type="ECO:0000259" key="11">
    <source>
        <dbReference type="Pfam" id="PF12627"/>
    </source>
</evidence>
<feature type="domain" description="Poly A polymerase head" evidence="10">
    <location>
        <begin position="21"/>
        <end position="141"/>
    </location>
</feature>
<accession>A0A0U5JAR0</accession>
<evidence type="ECO:0000256" key="4">
    <source>
        <dbReference type="ARBA" id="ARBA00022695"/>
    </source>
</evidence>
<feature type="transmembrane region" description="Helical" evidence="9">
    <location>
        <begin position="54"/>
        <end position="74"/>
    </location>
</feature>
<keyword evidence="8" id="KW-0694">RNA-binding</keyword>
<dbReference type="GO" id="GO:0008033">
    <property type="term" value="P:tRNA processing"/>
    <property type="evidence" value="ECO:0007669"/>
    <property type="project" value="UniProtKB-KW"/>
</dbReference>
<dbReference type="InterPro" id="IPR043519">
    <property type="entry name" value="NT_sf"/>
</dbReference>
<keyword evidence="4 12" id="KW-0548">Nucleotidyltransferase</keyword>
<dbReference type="EMBL" id="LN879502">
    <property type="protein sequence ID" value="CUI15762.1"/>
    <property type="molecule type" value="Genomic_DNA"/>
</dbReference>
<dbReference type="PANTHER" id="PTHR46173">
    <property type="entry name" value="CCA TRNA NUCLEOTIDYLTRANSFERASE 1, MITOCHONDRIAL"/>
    <property type="match status" value="1"/>
</dbReference>
<name>A0A0U5JAR0_9BACT</name>
<comment type="similarity">
    <text evidence="8">Belongs to the tRNA nucleotidyltransferase/poly(A) polymerase family.</text>
</comment>
<dbReference type="Proteomes" id="UP000069902">
    <property type="component" value="Chromosome cPNK"/>
</dbReference>
<dbReference type="EC" id="2.7.7.19" evidence="12"/>
<evidence type="ECO:0000256" key="6">
    <source>
        <dbReference type="ARBA" id="ARBA00022741"/>
    </source>
</evidence>
<dbReference type="Pfam" id="PF12627">
    <property type="entry name" value="PolyA_pol_RNAbd"/>
    <property type="match status" value="1"/>
</dbReference>
<proteinExistence type="inferred from homology"/>
<keyword evidence="5" id="KW-0479">Metal-binding</keyword>
<evidence type="ECO:0000313" key="12">
    <source>
        <dbReference type="EMBL" id="CUI15762.1"/>
    </source>
</evidence>
<dbReference type="Gene3D" id="1.10.3090.10">
    <property type="entry name" value="cca-adding enzyme, domain 2"/>
    <property type="match status" value="1"/>
</dbReference>
<dbReference type="InParanoid" id="A0A0U5JAR0"/>
<dbReference type="RefSeq" id="WP_059059642.1">
    <property type="nucleotide sequence ID" value="NZ_LN879502.1"/>
</dbReference>
<feature type="domain" description="tRNA nucleotidyltransferase/poly(A) polymerase RNA and SrmB- binding" evidence="11">
    <location>
        <begin position="168"/>
        <end position="229"/>
    </location>
</feature>
<dbReference type="GO" id="GO:0000049">
    <property type="term" value="F:tRNA binding"/>
    <property type="evidence" value="ECO:0007669"/>
    <property type="project" value="TreeGrafter"/>
</dbReference>
<evidence type="ECO:0000256" key="8">
    <source>
        <dbReference type="RuleBase" id="RU003953"/>
    </source>
</evidence>
<evidence type="ECO:0000313" key="13">
    <source>
        <dbReference type="Proteomes" id="UP000069902"/>
    </source>
</evidence>
<dbReference type="Pfam" id="PF01743">
    <property type="entry name" value="PolyA_pol"/>
    <property type="match status" value="1"/>
</dbReference>
<dbReference type="GO" id="GO:1990817">
    <property type="term" value="F:poly(A) RNA polymerase activity"/>
    <property type="evidence" value="ECO:0007669"/>
    <property type="project" value="UniProtKB-EC"/>
</dbReference>
<dbReference type="PANTHER" id="PTHR46173:SF1">
    <property type="entry name" value="CCA TRNA NUCLEOTIDYLTRANSFERASE 1, MITOCHONDRIAL"/>
    <property type="match status" value="1"/>
</dbReference>
<sequence length="413" mass="47171">MDVFYHARSIVTTLVKAGYTAYFAGGWVRDFVMGHPSEDIDIATNASPDEVMDLFANTILVGLAFGVVIIVIEGHQFEVATFRKDLNYVDGRHPQGIELSTSREDALRRDFTINGMFYDPLEEVIHDFVNGREDIRHGVIRTIGNPHERFFEDRLRMLRAFRFSARFGFAIDEETQQAIRENAEKLFPAVAMERVWQEFNKMAPYPRFDQAIVEMHRLGLLDVIFPEMDGMHIKELRHIVAAYGHFPANCPTILYLMPLFPALSTEQKVEIAKRIKASNRDVKLIEFMGSLHSLIRDEEEGKSLEPHQWVHVLAHPDYGLVLAVLAAFYGDQRQSFLNAHQLRTQTMLPHIKRIQENTPLISAGFLKEQGIKPGKAMGMLLKEAERLAVNEDWSDPAPVLSLLKQSTLWTQAL</sequence>
<evidence type="ECO:0000256" key="1">
    <source>
        <dbReference type="ARBA" id="ARBA00001946"/>
    </source>
</evidence>
<keyword evidence="9" id="KW-0472">Membrane</keyword>
<dbReference type="PATRIC" id="fig|389348.3.peg.145"/>
<evidence type="ECO:0000256" key="7">
    <source>
        <dbReference type="ARBA" id="ARBA00022842"/>
    </source>
</evidence>
<dbReference type="AlphaFoldDB" id="A0A0U5JAR0"/>
<evidence type="ECO:0000259" key="10">
    <source>
        <dbReference type="Pfam" id="PF01743"/>
    </source>
</evidence>
<evidence type="ECO:0000256" key="5">
    <source>
        <dbReference type="ARBA" id="ARBA00022723"/>
    </source>
</evidence>
<organism evidence="12 13">
    <name type="scientific">Candidatus Protochlamydia naegleriophila</name>
    <dbReference type="NCBI Taxonomy" id="389348"/>
    <lineage>
        <taxon>Bacteria</taxon>
        <taxon>Pseudomonadati</taxon>
        <taxon>Chlamydiota</taxon>
        <taxon>Chlamydiia</taxon>
        <taxon>Parachlamydiales</taxon>
        <taxon>Parachlamydiaceae</taxon>
        <taxon>Candidatus Protochlamydia</taxon>
    </lineage>
</organism>
<dbReference type="SUPFAM" id="SSF81891">
    <property type="entry name" value="Poly A polymerase C-terminal region-like"/>
    <property type="match status" value="1"/>
</dbReference>
<protein>
    <submittedName>
        <fullName evidence="12">Poly(A) polymerase</fullName>
        <ecNumber evidence="12">2.7.7.19</ecNumber>
    </submittedName>
</protein>
<keyword evidence="3" id="KW-0819">tRNA processing</keyword>
<dbReference type="SUPFAM" id="SSF81301">
    <property type="entry name" value="Nucleotidyltransferase"/>
    <property type="match status" value="1"/>
</dbReference>
<dbReference type="InterPro" id="IPR032828">
    <property type="entry name" value="PolyA_RNA-bd"/>
</dbReference>
<keyword evidence="2 8" id="KW-0808">Transferase</keyword>
<keyword evidence="9" id="KW-0812">Transmembrane</keyword>
<dbReference type="GO" id="GO:0000166">
    <property type="term" value="F:nucleotide binding"/>
    <property type="evidence" value="ECO:0007669"/>
    <property type="project" value="UniProtKB-KW"/>
</dbReference>